<dbReference type="InterPro" id="IPR039538">
    <property type="entry name" value="BetI_C"/>
</dbReference>
<organism evidence="10 11">
    <name type="scientific">Oceanimonas doudoroffii</name>
    <dbReference type="NCBI Taxonomy" id="84158"/>
    <lineage>
        <taxon>Bacteria</taxon>
        <taxon>Pseudomonadati</taxon>
        <taxon>Pseudomonadota</taxon>
        <taxon>Gammaproteobacteria</taxon>
        <taxon>Aeromonadales</taxon>
        <taxon>Aeromonadaceae</taxon>
        <taxon>Oceanimonas</taxon>
    </lineage>
</organism>
<comment type="function">
    <text evidence="6">Repressor involved in the biosynthesis of the osmoprotectant glycine betaine. It represses transcription of the choline transporter BetT and the genes of BetAB involved in the synthesis of glycine betaine.</text>
</comment>
<keyword evidence="2 7" id="KW-0678">Repressor</keyword>
<dbReference type="InterPro" id="IPR036271">
    <property type="entry name" value="Tet_transcr_reg_TetR-rel_C_sf"/>
</dbReference>
<keyword evidence="11" id="KW-1185">Reference proteome</keyword>
<evidence type="ECO:0000256" key="2">
    <source>
        <dbReference type="ARBA" id="ARBA00022491"/>
    </source>
</evidence>
<gene>
    <name evidence="7" type="primary">betI</name>
    <name evidence="10" type="ORF">B6S08_05320</name>
</gene>
<dbReference type="OrthoDB" id="7618612at2"/>
<dbReference type="GO" id="GO:0045892">
    <property type="term" value="P:negative regulation of DNA-templated transcription"/>
    <property type="evidence" value="ECO:0007669"/>
    <property type="project" value="UniProtKB-UniRule"/>
</dbReference>
<feature type="DNA-binding region" description="H-T-H motif" evidence="7 8">
    <location>
        <begin position="31"/>
        <end position="50"/>
    </location>
</feature>
<dbReference type="PANTHER" id="PTHR30055:SF234">
    <property type="entry name" value="HTH-TYPE TRANSCRIPTIONAL REGULATOR BETI"/>
    <property type="match status" value="1"/>
</dbReference>
<sequence>MPITGIKDTRRKQLIDATLASVAEYGLQNTTINSISRLAGMSSGIISHYFGGKQGLIEATVRQLLDELKQALLSRTDGGPTSPQQRLMMIVEANFTEFQRSRPATKSWLSFWAQAMHDPSLARLQQVNSQRLISNLTYSFRPLLGAEPGRIAARQTAAMIDGFWLRSALSASPEQDFRDGEQLCKAFITDLLQHHGVTPCH</sequence>
<dbReference type="HAMAP" id="MF_00768">
    <property type="entry name" value="HTH_type_BetI"/>
    <property type="match status" value="1"/>
</dbReference>
<evidence type="ECO:0000313" key="10">
    <source>
        <dbReference type="EMBL" id="OXY82924.1"/>
    </source>
</evidence>
<protein>
    <recommendedName>
        <fullName evidence="7">HTH-type transcriptional regulator BetI</fullName>
    </recommendedName>
</protein>
<evidence type="ECO:0000259" key="9">
    <source>
        <dbReference type="PROSITE" id="PS50977"/>
    </source>
</evidence>
<reference evidence="10 11" key="1">
    <citation type="submission" date="2017-08" db="EMBL/GenBank/DDBJ databases">
        <title>A Genome Sequence of Oceanimonas doudoroffii ATCC 27123T.</title>
        <authorList>
            <person name="Brennan M.A."/>
            <person name="Maclea K.S."/>
            <person name="Mcclelland W.D."/>
            <person name="Trachtenberg A.M."/>
        </authorList>
    </citation>
    <scope>NUCLEOTIDE SEQUENCE [LARGE SCALE GENOMIC DNA]</scope>
    <source>
        <strain evidence="10 11">ATCC 27123</strain>
    </source>
</reference>
<dbReference type="InterPro" id="IPR001647">
    <property type="entry name" value="HTH_TetR"/>
</dbReference>
<dbReference type="AlphaFoldDB" id="A0A233RHR5"/>
<comment type="caution">
    <text evidence="10">The sequence shown here is derived from an EMBL/GenBank/DDBJ whole genome shotgun (WGS) entry which is preliminary data.</text>
</comment>
<evidence type="ECO:0000256" key="1">
    <source>
        <dbReference type="ARBA" id="ARBA00004719"/>
    </source>
</evidence>
<evidence type="ECO:0000256" key="4">
    <source>
        <dbReference type="ARBA" id="ARBA00023125"/>
    </source>
</evidence>
<dbReference type="Gene3D" id="1.10.357.10">
    <property type="entry name" value="Tetracycline Repressor, domain 2"/>
    <property type="match status" value="1"/>
</dbReference>
<name>A0A233RHR5_9GAMM</name>
<dbReference type="GO" id="GO:0019285">
    <property type="term" value="P:glycine betaine biosynthetic process from choline"/>
    <property type="evidence" value="ECO:0007669"/>
    <property type="project" value="UniProtKB-UniRule"/>
</dbReference>
<dbReference type="SUPFAM" id="SSF48498">
    <property type="entry name" value="Tetracyclin repressor-like, C-terminal domain"/>
    <property type="match status" value="1"/>
</dbReference>
<evidence type="ECO:0000256" key="3">
    <source>
        <dbReference type="ARBA" id="ARBA00023015"/>
    </source>
</evidence>
<proteinExistence type="inferred from homology"/>
<dbReference type="SUPFAM" id="SSF46689">
    <property type="entry name" value="Homeodomain-like"/>
    <property type="match status" value="1"/>
</dbReference>
<dbReference type="InterPro" id="IPR050109">
    <property type="entry name" value="HTH-type_TetR-like_transc_reg"/>
</dbReference>
<evidence type="ECO:0000256" key="8">
    <source>
        <dbReference type="PROSITE-ProRule" id="PRU00335"/>
    </source>
</evidence>
<dbReference type="EMBL" id="NBIM01000001">
    <property type="protein sequence ID" value="OXY82924.1"/>
    <property type="molecule type" value="Genomic_DNA"/>
</dbReference>
<dbReference type="InterPro" id="IPR009057">
    <property type="entry name" value="Homeodomain-like_sf"/>
</dbReference>
<dbReference type="RefSeq" id="WP_094199701.1">
    <property type="nucleotide sequence ID" value="NZ_NBIM01000001.1"/>
</dbReference>
<dbReference type="GO" id="GO:0000976">
    <property type="term" value="F:transcription cis-regulatory region binding"/>
    <property type="evidence" value="ECO:0007669"/>
    <property type="project" value="TreeGrafter"/>
</dbReference>
<comment type="pathway">
    <text evidence="1 7">Amine and polyamine biosynthesis; betaine biosynthesis via choline pathway [regulation].</text>
</comment>
<evidence type="ECO:0000256" key="6">
    <source>
        <dbReference type="ARBA" id="ARBA00024936"/>
    </source>
</evidence>
<evidence type="ECO:0000256" key="7">
    <source>
        <dbReference type="HAMAP-Rule" id="MF_00768"/>
    </source>
</evidence>
<dbReference type="PROSITE" id="PS50977">
    <property type="entry name" value="HTH_TETR_2"/>
    <property type="match status" value="1"/>
</dbReference>
<evidence type="ECO:0000256" key="5">
    <source>
        <dbReference type="ARBA" id="ARBA00023163"/>
    </source>
</evidence>
<dbReference type="InterPro" id="IPR017757">
    <property type="entry name" value="Tscrpt_rep_BetI"/>
</dbReference>
<dbReference type="NCBIfam" id="TIGR03384">
    <property type="entry name" value="betaine_BetI"/>
    <property type="match status" value="1"/>
</dbReference>
<dbReference type="UniPathway" id="UPA00529"/>
<keyword evidence="3 7" id="KW-0805">Transcription regulation</keyword>
<keyword evidence="4 7" id="KW-0238">DNA-binding</keyword>
<dbReference type="Pfam" id="PF00440">
    <property type="entry name" value="TetR_N"/>
    <property type="match status" value="1"/>
</dbReference>
<dbReference type="Pfam" id="PF13977">
    <property type="entry name" value="TetR_C_6"/>
    <property type="match status" value="1"/>
</dbReference>
<dbReference type="GO" id="GO:0003700">
    <property type="term" value="F:DNA-binding transcription factor activity"/>
    <property type="evidence" value="ECO:0007669"/>
    <property type="project" value="UniProtKB-UniRule"/>
</dbReference>
<feature type="domain" description="HTH tetR-type" evidence="9">
    <location>
        <begin position="8"/>
        <end position="68"/>
    </location>
</feature>
<dbReference type="PANTHER" id="PTHR30055">
    <property type="entry name" value="HTH-TYPE TRANSCRIPTIONAL REGULATOR RUTR"/>
    <property type="match status" value="1"/>
</dbReference>
<dbReference type="Proteomes" id="UP000242757">
    <property type="component" value="Unassembled WGS sequence"/>
</dbReference>
<accession>A0A233RHR5</accession>
<keyword evidence="5 7" id="KW-0804">Transcription</keyword>
<evidence type="ECO:0000313" key="11">
    <source>
        <dbReference type="Proteomes" id="UP000242757"/>
    </source>
</evidence>
<comment type="function">
    <text evidence="7">Repressor involved in choline regulation of the bet genes.</text>
</comment>
<dbReference type="NCBIfam" id="NF001978">
    <property type="entry name" value="PRK00767.1"/>
    <property type="match status" value="1"/>
</dbReference>